<protein>
    <recommendedName>
        <fullName evidence="3 10">Glutamate--cysteine ligase</fullName>
        <ecNumber evidence="3 10">6.3.2.2</ecNumber>
    </recommendedName>
    <alternativeName>
        <fullName evidence="9 10">Gamma-ECS</fullName>
    </alternativeName>
    <alternativeName>
        <fullName evidence="8 10">Gamma-glutamylcysteine synthetase</fullName>
    </alternativeName>
</protein>
<keyword evidence="7 10" id="KW-0067">ATP-binding</keyword>
<sequence>MGLLVDGEPLSWEATELLAEHIRNHGITQFLNIWDKTKGRVCHEFLWGDEIEYMVAALDDKHKTAKLSLRQSSATLDKLRQEDALDPDLIKDKPAGSAELPTFHHEYGRYMIESTPGAPFSDALSSLLSVEADMRFRRQIIYSKLEPSEVLVTVTSWPRMGVKDAAFAEAPDDMGLVECSGQCGDVDKLLRNSDHPRFGAINGNIVQRRGGKTDIHIPLFIDKETLKQQGREAPLCPSDVPSIVMDAMSYGIGCCCLQVTFQASSVDEARRVYDALVPVAPIMLALTAASPVFQGQLADHDTRWNVVATSVDDRTEAEKSVKPVTGDKCSDALIRPRWHSVNLYIAEDERNKAEYNDVEVPINVLAKKRLVENGSGVDNKMADHIAHIFIRDPLIQMSDAIDQDDETSTVHFDGINTASWPSVRFKPPPLDSAMGWRVELRTMEVQMTDFENAAFAVFVVLLNRVIVWFDLDFYVPISKVDENMERAHQRNAAAINKFAFRKDIFPPKSSLDSESTADIQEMSLDEIINGDGDAFPGLMGVVEGYLRLVGADEDAMDGISKYLELIKLRAKGDLPTPATWIRNFITSHPAYKQDSIVSDEMNYDLIKTIHESERGTQSIG</sequence>
<dbReference type="GO" id="GO:0004357">
    <property type="term" value="F:glutamate-cysteine ligase activity"/>
    <property type="evidence" value="ECO:0007669"/>
    <property type="project" value="UniProtKB-UniRule"/>
</dbReference>
<keyword evidence="6 10" id="KW-0547">Nucleotide-binding</keyword>
<keyword evidence="12" id="KW-1185">Reference proteome</keyword>
<dbReference type="Gene3D" id="1.10.8.960">
    <property type="match status" value="1"/>
</dbReference>
<dbReference type="PANTHER" id="PTHR11164:SF0">
    <property type="entry name" value="GLUTAMATE--CYSTEINE LIGASE CATALYTIC SUBUNIT"/>
    <property type="match status" value="1"/>
</dbReference>
<dbReference type="GO" id="GO:0005524">
    <property type="term" value="F:ATP binding"/>
    <property type="evidence" value="ECO:0007669"/>
    <property type="project" value="UniProtKB-UniRule"/>
</dbReference>
<comment type="similarity">
    <text evidence="2 10">Belongs to the glutamate--cysteine ligase type 3 family.</text>
</comment>
<evidence type="ECO:0000256" key="8">
    <source>
        <dbReference type="ARBA" id="ARBA00030585"/>
    </source>
</evidence>
<dbReference type="EMBL" id="NIDF01000091">
    <property type="protein sequence ID" value="TYJ53387.1"/>
    <property type="molecule type" value="Genomic_DNA"/>
</dbReference>
<evidence type="ECO:0000313" key="11">
    <source>
        <dbReference type="EMBL" id="TYJ53387.1"/>
    </source>
</evidence>
<comment type="catalytic activity">
    <reaction evidence="10">
        <text>L-cysteine + L-glutamate + ATP = gamma-L-glutamyl-L-cysteine + ADP + phosphate + H(+)</text>
        <dbReference type="Rhea" id="RHEA:13285"/>
        <dbReference type="ChEBI" id="CHEBI:15378"/>
        <dbReference type="ChEBI" id="CHEBI:29985"/>
        <dbReference type="ChEBI" id="CHEBI:30616"/>
        <dbReference type="ChEBI" id="CHEBI:35235"/>
        <dbReference type="ChEBI" id="CHEBI:43474"/>
        <dbReference type="ChEBI" id="CHEBI:58173"/>
        <dbReference type="ChEBI" id="CHEBI:456216"/>
        <dbReference type="EC" id="6.3.2.2"/>
    </reaction>
</comment>
<organism evidence="11 12">
    <name type="scientific">Cryptococcus floricola</name>
    <dbReference type="NCBI Taxonomy" id="2591691"/>
    <lineage>
        <taxon>Eukaryota</taxon>
        <taxon>Fungi</taxon>
        <taxon>Dikarya</taxon>
        <taxon>Basidiomycota</taxon>
        <taxon>Agaricomycotina</taxon>
        <taxon>Tremellomycetes</taxon>
        <taxon>Tremellales</taxon>
        <taxon>Cryptococcaceae</taxon>
        <taxon>Cryptococcus</taxon>
    </lineage>
</organism>
<gene>
    <name evidence="11" type="ORF">B9479_005987</name>
</gene>
<dbReference type="GO" id="GO:0017109">
    <property type="term" value="C:glutamate-cysteine ligase complex"/>
    <property type="evidence" value="ECO:0007669"/>
    <property type="project" value="TreeGrafter"/>
</dbReference>
<comment type="caution">
    <text evidence="11">The sequence shown here is derived from an EMBL/GenBank/DDBJ whole genome shotgun (WGS) entry which is preliminary data.</text>
</comment>
<dbReference type="Gene3D" id="3.30.590.50">
    <property type="match status" value="2"/>
</dbReference>
<name>A0A5D3APB9_9TREE</name>
<keyword evidence="5 10" id="KW-0317">Glutathione biosynthesis</keyword>
<evidence type="ECO:0000256" key="3">
    <source>
        <dbReference type="ARBA" id="ARBA00012220"/>
    </source>
</evidence>
<dbReference type="EC" id="6.3.2.2" evidence="3 10"/>
<evidence type="ECO:0000256" key="4">
    <source>
        <dbReference type="ARBA" id="ARBA00022598"/>
    </source>
</evidence>
<evidence type="ECO:0000256" key="9">
    <source>
        <dbReference type="ARBA" id="ARBA00032122"/>
    </source>
</evidence>
<keyword evidence="4 10" id="KW-0436">Ligase</keyword>
<dbReference type="GO" id="GO:0006750">
    <property type="term" value="P:glutathione biosynthetic process"/>
    <property type="evidence" value="ECO:0007669"/>
    <property type="project" value="UniProtKB-UniRule"/>
</dbReference>
<reference evidence="11 12" key="1">
    <citation type="submission" date="2017-05" db="EMBL/GenBank/DDBJ databases">
        <title>The Genome Sequence of Tsuchiyaea wingfieldii DSM 27421.</title>
        <authorList>
            <person name="Cuomo C."/>
            <person name="Passer A."/>
            <person name="Billmyre B."/>
            <person name="Heitman J."/>
        </authorList>
    </citation>
    <scope>NUCLEOTIDE SEQUENCE [LARGE SCALE GENOMIC DNA]</scope>
    <source>
        <strain evidence="11 12">DSM 27421</strain>
    </source>
</reference>
<evidence type="ECO:0000256" key="5">
    <source>
        <dbReference type="ARBA" id="ARBA00022684"/>
    </source>
</evidence>
<dbReference type="Proteomes" id="UP000322245">
    <property type="component" value="Unassembled WGS sequence"/>
</dbReference>
<dbReference type="AlphaFoldDB" id="A0A5D3APB9"/>
<dbReference type="InterPro" id="IPR004308">
    <property type="entry name" value="GCS"/>
</dbReference>
<proteinExistence type="inferred from homology"/>
<dbReference type="Pfam" id="PF03074">
    <property type="entry name" value="GCS"/>
    <property type="match status" value="1"/>
</dbReference>
<comment type="pathway">
    <text evidence="1 10">Sulfur metabolism; glutathione biosynthesis; glutathione from L-cysteine and L-glutamate: step 1/2.</text>
</comment>
<dbReference type="UniPathway" id="UPA00142">
    <property type="reaction ID" value="UER00209"/>
</dbReference>
<dbReference type="InterPro" id="IPR014746">
    <property type="entry name" value="Gln_synth/guanido_kin_cat_dom"/>
</dbReference>
<evidence type="ECO:0000256" key="1">
    <source>
        <dbReference type="ARBA" id="ARBA00005006"/>
    </source>
</evidence>
<evidence type="ECO:0000256" key="6">
    <source>
        <dbReference type="ARBA" id="ARBA00022741"/>
    </source>
</evidence>
<evidence type="ECO:0000313" key="12">
    <source>
        <dbReference type="Proteomes" id="UP000322245"/>
    </source>
</evidence>
<evidence type="ECO:0000256" key="2">
    <source>
        <dbReference type="ARBA" id="ARBA00008100"/>
    </source>
</evidence>
<dbReference type="SUPFAM" id="SSF55931">
    <property type="entry name" value="Glutamine synthetase/guanido kinase"/>
    <property type="match status" value="1"/>
</dbReference>
<evidence type="ECO:0000256" key="7">
    <source>
        <dbReference type="ARBA" id="ARBA00022840"/>
    </source>
</evidence>
<accession>A0A5D3APB9</accession>
<evidence type="ECO:0000256" key="10">
    <source>
        <dbReference type="RuleBase" id="RU367135"/>
    </source>
</evidence>
<dbReference type="PANTHER" id="PTHR11164">
    <property type="entry name" value="GLUTAMATE CYSTEINE LIGASE"/>
    <property type="match status" value="1"/>
</dbReference>